<dbReference type="EMBL" id="BKCJ011859258">
    <property type="protein sequence ID" value="GFD58940.1"/>
    <property type="molecule type" value="Genomic_DNA"/>
</dbReference>
<feature type="non-terminal residue" evidence="2">
    <location>
        <position position="84"/>
    </location>
</feature>
<name>A0A699XKQ4_TANCI</name>
<accession>A0A699XKQ4</accession>
<proteinExistence type="predicted"/>
<reference evidence="2" key="1">
    <citation type="journal article" date="2019" name="Sci. Rep.">
        <title>Draft genome of Tanacetum cinerariifolium, the natural source of mosquito coil.</title>
        <authorList>
            <person name="Yamashiro T."/>
            <person name="Shiraishi A."/>
            <person name="Satake H."/>
            <person name="Nakayama K."/>
        </authorList>
    </citation>
    <scope>NUCLEOTIDE SEQUENCE</scope>
</reference>
<protein>
    <submittedName>
        <fullName evidence="2">Uncharacterized protein</fullName>
    </submittedName>
</protein>
<dbReference type="AlphaFoldDB" id="A0A699XKQ4"/>
<feature type="region of interest" description="Disordered" evidence="1">
    <location>
        <begin position="27"/>
        <end position="50"/>
    </location>
</feature>
<feature type="compositionally biased region" description="Basic residues" evidence="1">
    <location>
        <begin position="35"/>
        <end position="46"/>
    </location>
</feature>
<comment type="caution">
    <text evidence="2">The sequence shown here is derived from an EMBL/GenBank/DDBJ whole genome shotgun (WGS) entry which is preliminary data.</text>
</comment>
<evidence type="ECO:0000256" key="1">
    <source>
        <dbReference type="SAM" id="MobiDB-lite"/>
    </source>
</evidence>
<organism evidence="2">
    <name type="scientific">Tanacetum cinerariifolium</name>
    <name type="common">Dalmatian daisy</name>
    <name type="synonym">Chrysanthemum cinerariifolium</name>
    <dbReference type="NCBI Taxonomy" id="118510"/>
    <lineage>
        <taxon>Eukaryota</taxon>
        <taxon>Viridiplantae</taxon>
        <taxon>Streptophyta</taxon>
        <taxon>Embryophyta</taxon>
        <taxon>Tracheophyta</taxon>
        <taxon>Spermatophyta</taxon>
        <taxon>Magnoliopsida</taxon>
        <taxon>eudicotyledons</taxon>
        <taxon>Gunneridae</taxon>
        <taxon>Pentapetalae</taxon>
        <taxon>asterids</taxon>
        <taxon>campanulids</taxon>
        <taxon>Asterales</taxon>
        <taxon>Asteraceae</taxon>
        <taxon>Asteroideae</taxon>
        <taxon>Anthemideae</taxon>
        <taxon>Anthemidinae</taxon>
        <taxon>Tanacetum</taxon>
    </lineage>
</organism>
<evidence type="ECO:0000313" key="2">
    <source>
        <dbReference type="EMBL" id="GFD58940.1"/>
    </source>
</evidence>
<feature type="non-terminal residue" evidence="2">
    <location>
        <position position="1"/>
    </location>
</feature>
<sequence>QGPAAVPRLATAGVSATAMGPVVHAQAAAPLASRPPRRAVHRHRRPAGVQRPACGAAFEDHRGQRLSHQLPAIFHAVRPEPADA</sequence>
<gene>
    <name evidence="2" type="ORF">Tci_930909</name>
</gene>